<keyword evidence="3" id="KW-1185">Reference proteome</keyword>
<dbReference type="NCBIfam" id="TIGR03816">
    <property type="entry name" value="tadE_like_DECH"/>
    <property type="match status" value="1"/>
</dbReference>
<comment type="caution">
    <text evidence="2">The sequence shown here is derived from an EMBL/GenBank/DDBJ whole genome shotgun (WGS) entry which is preliminary data.</text>
</comment>
<dbReference type="RefSeq" id="WP_191734209.1">
    <property type="nucleotide sequence ID" value="NZ_JACSPR010000009.1"/>
</dbReference>
<reference evidence="2 3" key="1">
    <citation type="submission" date="2020-08" db="EMBL/GenBank/DDBJ databases">
        <title>A Genomic Blueprint of the Chicken Gut Microbiome.</title>
        <authorList>
            <person name="Gilroy R."/>
            <person name="Ravi A."/>
            <person name="Getino M."/>
            <person name="Pursley I."/>
            <person name="Horton D.L."/>
            <person name="Alikhan N.-F."/>
            <person name="Baker D."/>
            <person name="Gharbi K."/>
            <person name="Hall N."/>
            <person name="Watson M."/>
            <person name="Adriaenssens E.M."/>
            <person name="Foster-Nyarko E."/>
            <person name="Jarju S."/>
            <person name="Secka A."/>
            <person name="Antonio M."/>
            <person name="Oren A."/>
            <person name="Chaudhuri R."/>
            <person name="La Ragione R.M."/>
            <person name="Hildebrand F."/>
            <person name="Pallen M.J."/>
        </authorList>
    </citation>
    <scope>NUCLEOTIDE SEQUENCE [LARGE SCALE GENOMIC DNA]</scope>
    <source>
        <strain evidence="2 3">Sa1YVA5</strain>
    </source>
</reference>
<feature type="transmembrane region" description="Helical" evidence="1">
    <location>
        <begin position="12"/>
        <end position="34"/>
    </location>
</feature>
<accession>A0A8I0LHH3</accession>
<dbReference type="InterPro" id="IPR021202">
    <property type="entry name" value="Rv3654c-like"/>
</dbReference>
<proteinExistence type="predicted"/>
<dbReference type="Proteomes" id="UP000650224">
    <property type="component" value="Unassembled WGS sequence"/>
</dbReference>
<dbReference type="EMBL" id="JACSPR010000009">
    <property type="protein sequence ID" value="MBD8030965.1"/>
    <property type="molecule type" value="Genomic_DNA"/>
</dbReference>
<evidence type="ECO:0000313" key="2">
    <source>
        <dbReference type="EMBL" id="MBD8030965.1"/>
    </source>
</evidence>
<dbReference type="AlphaFoldDB" id="A0A8I0LHH3"/>
<sequence>MRSSHGRATDAGYATVAAAGFSSVLVMLCALLAWHVGAVVASVQAQRAADLAVVAGAFRLATGDTPTAACAVAGQVAHLNDATLLTCDALGEDLVVAVEVRGRSAEARAGPV</sequence>
<gene>
    <name evidence="2" type="ORF">H9627_11655</name>
</gene>
<organism evidence="2 3">
    <name type="scientific">Corynebacterium gallinarum</name>
    <dbReference type="NCBI Taxonomy" id="2762214"/>
    <lineage>
        <taxon>Bacteria</taxon>
        <taxon>Bacillati</taxon>
        <taxon>Actinomycetota</taxon>
        <taxon>Actinomycetes</taxon>
        <taxon>Mycobacteriales</taxon>
        <taxon>Corynebacteriaceae</taxon>
        <taxon>Corynebacterium</taxon>
    </lineage>
</organism>
<keyword evidence="1" id="KW-0472">Membrane</keyword>
<evidence type="ECO:0000313" key="3">
    <source>
        <dbReference type="Proteomes" id="UP000650224"/>
    </source>
</evidence>
<keyword evidence="1" id="KW-1133">Transmembrane helix</keyword>
<name>A0A8I0LHH3_9CORY</name>
<protein>
    <submittedName>
        <fullName evidence="2">Flp pilus-assembly TadE/G-like family protein</fullName>
    </submittedName>
</protein>
<keyword evidence="1" id="KW-0812">Transmembrane</keyword>
<evidence type="ECO:0000256" key="1">
    <source>
        <dbReference type="SAM" id="Phobius"/>
    </source>
</evidence>